<name>A0A834I0B7_RHYFE</name>
<protein>
    <submittedName>
        <fullName evidence="1">Uncharacterized protein</fullName>
    </submittedName>
</protein>
<accession>A0A834I0B7</accession>
<organism evidence="1 2">
    <name type="scientific">Rhynchophorus ferrugineus</name>
    <name type="common">Red palm weevil</name>
    <name type="synonym">Curculio ferrugineus</name>
    <dbReference type="NCBI Taxonomy" id="354439"/>
    <lineage>
        <taxon>Eukaryota</taxon>
        <taxon>Metazoa</taxon>
        <taxon>Ecdysozoa</taxon>
        <taxon>Arthropoda</taxon>
        <taxon>Hexapoda</taxon>
        <taxon>Insecta</taxon>
        <taxon>Pterygota</taxon>
        <taxon>Neoptera</taxon>
        <taxon>Endopterygota</taxon>
        <taxon>Coleoptera</taxon>
        <taxon>Polyphaga</taxon>
        <taxon>Cucujiformia</taxon>
        <taxon>Curculionidae</taxon>
        <taxon>Dryophthorinae</taxon>
        <taxon>Rhynchophorus</taxon>
    </lineage>
</organism>
<evidence type="ECO:0000313" key="1">
    <source>
        <dbReference type="EMBL" id="KAF7270724.1"/>
    </source>
</evidence>
<proteinExistence type="predicted"/>
<evidence type="ECO:0000313" key="2">
    <source>
        <dbReference type="Proteomes" id="UP000625711"/>
    </source>
</evidence>
<reference evidence="1" key="1">
    <citation type="submission" date="2020-08" db="EMBL/GenBank/DDBJ databases">
        <title>Genome sequencing and assembly of the red palm weevil Rhynchophorus ferrugineus.</title>
        <authorList>
            <person name="Dias G.B."/>
            <person name="Bergman C.M."/>
            <person name="Manee M."/>
        </authorList>
    </citation>
    <scope>NUCLEOTIDE SEQUENCE</scope>
    <source>
        <strain evidence="1">AA-2017</strain>
        <tissue evidence="1">Whole larva</tissue>
    </source>
</reference>
<keyword evidence="2" id="KW-1185">Reference proteome</keyword>
<dbReference type="AlphaFoldDB" id="A0A834I0B7"/>
<dbReference type="EMBL" id="JAACXV010014065">
    <property type="protein sequence ID" value="KAF7270724.1"/>
    <property type="molecule type" value="Genomic_DNA"/>
</dbReference>
<gene>
    <name evidence="1" type="ORF">GWI33_016307</name>
</gene>
<sequence>MEHQYKTGRGQRRDCFPTGERYKGRDALIMFPATKSEREIRKTAACDNRKKYPAERDFYPVGIEAHFVSLPRDNSFASESRGKKCQCLPGALNKILKCSSS</sequence>
<comment type="caution">
    <text evidence="1">The sequence shown here is derived from an EMBL/GenBank/DDBJ whole genome shotgun (WGS) entry which is preliminary data.</text>
</comment>
<dbReference type="Proteomes" id="UP000625711">
    <property type="component" value="Unassembled WGS sequence"/>
</dbReference>